<feature type="region of interest" description="Disordered" evidence="1">
    <location>
        <begin position="132"/>
        <end position="151"/>
    </location>
</feature>
<dbReference type="EMBL" id="CP133613">
    <property type="protein sequence ID" value="WMV13902.1"/>
    <property type="molecule type" value="Genomic_DNA"/>
</dbReference>
<feature type="domain" description="Retrotransposon gag" evidence="2">
    <location>
        <begin position="47"/>
        <end position="99"/>
    </location>
</feature>
<proteinExistence type="predicted"/>
<evidence type="ECO:0000259" key="2">
    <source>
        <dbReference type="Pfam" id="PF03732"/>
    </source>
</evidence>
<evidence type="ECO:0000313" key="4">
    <source>
        <dbReference type="Proteomes" id="UP001234989"/>
    </source>
</evidence>
<organism evidence="3 4">
    <name type="scientific">Solanum verrucosum</name>
    <dbReference type="NCBI Taxonomy" id="315347"/>
    <lineage>
        <taxon>Eukaryota</taxon>
        <taxon>Viridiplantae</taxon>
        <taxon>Streptophyta</taxon>
        <taxon>Embryophyta</taxon>
        <taxon>Tracheophyta</taxon>
        <taxon>Spermatophyta</taxon>
        <taxon>Magnoliopsida</taxon>
        <taxon>eudicotyledons</taxon>
        <taxon>Gunneridae</taxon>
        <taxon>Pentapetalae</taxon>
        <taxon>asterids</taxon>
        <taxon>lamiids</taxon>
        <taxon>Solanales</taxon>
        <taxon>Solanaceae</taxon>
        <taxon>Solanoideae</taxon>
        <taxon>Solaneae</taxon>
        <taxon>Solanum</taxon>
    </lineage>
</organism>
<dbReference type="PANTHER" id="PTHR33223">
    <property type="entry name" value="CCHC-TYPE DOMAIN-CONTAINING PROTEIN"/>
    <property type="match status" value="1"/>
</dbReference>
<dbReference type="Proteomes" id="UP001234989">
    <property type="component" value="Chromosome 2"/>
</dbReference>
<dbReference type="InterPro" id="IPR005162">
    <property type="entry name" value="Retrotrans_gag_dom"/>
</dbReference>
<sequence>MIQLLQTKGVFGGLAYEDPHNHLRNFKEVCRPFVFKNISQESIGFRLLPFSIIEEAKKWLGELPSDFVTSWDELTEAFLERFFPASKMVKLRHQIQNFKCIGGGNEGWNKNRDSGWKDWRDGNLRDREMDKDRYVPTHDHPSPKESAGLEGSGAEDMLVRIYDKAEGSNKVLKDLKNDFSTLSQMVTSHLDSLKQLETQLGQIVTHLNPRQKGTLRSDTISNPKNDC</sequence>
<evidence type="ECO:0000313" key="3">
    <source>
        <dbReference type="EMBL" id="WMV13902.1"/>
    </source>
</evidence>
<dbReference type="PANTHER" id="PTHR33223:SF11">
    <property type="entry name" value="ELEMENT PROTEIN, PUTATIVE-RELATED"/>
    <property type="match status" value="1"/>
</dbReference>
<gene>
    <name evidence="3" type="ORF">MTR67_007287</name>
</gene>
<keyword evidence="4" id="KW-1185">Reference proteome</keyword>
<evidence type="ECO:0000256" key="1">
    <source>
        <dbReference type="SAM" id="MobiDB-lite"/>
    </source>
</evidence>
<dbReference type="AlphaFoldDB" id="A0AAF0PZK3"/>
<reference evidence="3" key="1">
    <citation type="submission" date="2023-08" db="EMBL/GenBank/DDBJ databases">
        <title>A de novo genome assembly of Solanum verrucosum Schlechtendal, a Mexican diploid species geographically isolated from the other diploid A-genome species in potato relatives.</title>
        <authorList>
            <person name="Hosaka K."/>
        </authorList>
    </citation>
    <scope>NUCLEOTIDE SEQUENCE</scope>
    <source>
        <tissue evidence="3">Young leaves</tissue>
    </source>
</reference>
<name>A0AAF0PZK3_SOLVR</name>
<feature type="compositionally biased region" description="Basic and acidic residues" evidence="1">
    <location>
        <begin position="132"/>
        <end position="143"/>
    </location>
</feature>
<dbReference type="Pfam" id="PF03732">
    <property type="entry name" value="Retrotrans_gag"/>
    <property type="match status" value="1"/>
</dbReference>
<accession>A0AAF0PZK3</accession>
<protein>
    <recommendedName>
        <fullName evidence="2">Retrotransposon gag domain-containing protein</fullName>
    </recommendedName>
</protein>